<dbReference type="PROSITE" id="PS51750">
    <property type="entry name" value="BRO_N"/>
    <property type="match status" value="1"/>
</dbReference>
<proteinExistence type="predicted"/>
<reference evidence="2" key="2">
    <citation type="journal article" date="2014" name="Genome Biol. Evol.">
        <title>Settling down: the genome of Serratia symbiotica from the aphid Cinara tujafilina zooms in on the process of accommodation to a cooperative intracellular life.</title>
        <authorList>
            <person name="Manzano-Marin A."/>
            <person name="Latorre A."/>
        </authorList>
    </citation>
    <scope>NUCLEOTIDE SEQUENCE</scope>
    <source>
        <strain evidence="2">SCt-VLC</strain>
    </source>
</reference>
<organism evidence="2">
    <name type="scientific">Serratia symbiotica SCt-VLC</name>
    <dbReference type="NCBI Taxonomy" id="1347341"/>
    <lineage>
        <taxon>Bacteria</taxon>
        <taxon>Pseudomonadati</taxon>
        <taxon>Pseudomonadota</taxon>
        <taxon>Gammaproteobacteria</taxon>
        <taxon>Enterobacterales</taxon>
        <taxon>Yersiniaceae</taxon>
        <taxon>Serratia</taxon>
        <taxon>Serratia symbiotica</taxon>
    </lineage>
</organism>
<dbReference type="RefSeq" id="WP_061770304.1">
    <property type="nucleotide sequence ID" value="NZ_FR904233.1"/>
</dbReference>
<evidence type="ECO:0000259" key="1">
    <source>
        <dbReference type="PROSITE" id="PS51750"/>
    </source>
</evidence>
<dbReference type="Pfam" id="PF02498">
    <property type="entry name" value="Bro-N"/>
    <property type="match status" value="1"/>
</dbReference>
<sequence>MSETTVTKPVSFRNESLNIEISGMLYEGKPVFFAVEVAKALGYERPQDALAQHCKSLIKINFGEIPKLGLEPKPTGVILLTEPDLYRLILRSKLPSAEKVQDWVCEEVLPSIRQTGGYQLPKQPVPQSLSEALRLAADLAEQRDEAIRTKALISQKREATACQRNSVYQRIANRAIKERDEMASLLGASKDYASVRSMWRATGTWYNYRPLVKWQDEHYAMESYYWDESTDARILCYPREAWLEVYGVDISTLF</sequence>
<accession>A0A068RDG8</accession>
<dbReference type="InterPro" id="IPR003497">
    <property type="entry name" value="BRO_N_domain"/>
</dbReference>
<dbReference type="PANTHER" id="PTHR36180:SF2">
    <property type="entry name" value="BRO FAMILY PROTEIN"/>
    <property type="match status" value="1"/>
</dbReference>
<protein>
    <submittedName>
        <fullName evidence="2">BRO family, N-terminal domain family protein</fullName>
    </submittedName>
</protein>
<name>A0A068RDG8_9GAMM</name>
<dbReference type="SMART" id="SM01040">
    <property type="entry name" value="Bro-N"/>
    <property type="match status" value="1"/>
</dbReference>
<dbReference type="PANTHER" id="PTHR36180">
    <property type="entry name" value="DNA-BINDING PROTEIN-RELATED-RELATED"/>
    <property type="match status" value="1"/>
</dbReference>
<evidence type="ECO:0000313" key="2">
    <source>
        <dbReference type="EMBL" id="CDG47875.1"/>
    </source>
</evidence>
<dbReference type="OrthoDB" id="79831at2"/>
<gene>
    <name evidence="2" type="ORF">SCTVLC_1157</name>
</gene>
<dbReference type="AlphaFoldDB" id="A0A068RDG8"/>
<feature type="domain" description="Bro-N" evidence="1">
    <location>
        <begin position="3"/>
        <end position="116"/>
    </location>
</feature>
<dbReference type="EMBL" id="FR904233">
    <property type="protein sequence ID" value="CDG47875.1"/>
    <property type="molecule type" value="Genomic_DNA"/>
</dbReference>
<reference evidence="2" key="1">
    <citation type="submission" date="2013-06" db="EMBL/GenBank/DDBJ databases">
        <authorList>
            <person name="Mazano-Marin A."/>
        </authorList>
    </citation>
    <scope>NUCLEOTIDE SEQUENCE</scope>
    <source>
        <strain evidence="2">SCt-VLC</strain>
    </source>
</reference>